<organism evidence="1 3">
    <name type="scientific">Streptomyces fulvorobeus</name>
    <dbReference type="NCBI Taxonomy" id="284028"/>
    <lineage>
        <taxon>Bacteria</taxon>
        <taxon>Bacillati</taxon>
        <taxon>Actinomycetota</taxon>
        <taxon>Actinomycetes</taxon>
        <taxon>Kitasatosporales</taxon>
        <taxon>Streptomycetaceae</taxon>
        <taxon>Streptomyces</taxon>
    </lineage>
</organism>
<evidence type="ECO:0000313" key="2">
    <source>
        <dbReference type="EMBL" id="NYE39072.1"/>
    </source>
</evidence>
<evidence type="ECO:0000313" key="3">
    <source>
        <dbReference type="Proteomes" id="UP000498980"/>
    </source>
</evidence>
<accession>A0A7J0BYF6</accession>
<sequence length="64" mass="6910">MRRSKQENGEVPAEGVVPPTGIWHARAGLHASHREPAGYGLPLREPKALLSFVEPDGVSSRRPG</sequence>
<keyword evidence="3" id="KW-1185">Reference proteome</keyword>
<protein>
    <submittedName>
        <fullName evidence="1">Uncharacterized protein</fullName>
    </submittedName>
</protein>
<dbReference type="Proteomes" id="UP000498980">
    <property type="component" value="Unassembled WGS sequence"/>
</dbReference>
<dbReference type="EMBL" id="JACCCF010000001">
    <property type="protein sequence ID" value="NYE39072.1"/>
    <property type="molecule type" value="Genomic_DNA"/>
</dbReference>
<dbReference type="Proteomes" id="UP000530403">
    <property type="component" value="Unassembled WGS sequence"/>
</dbReference>
<comment type="caution">
    <text evidence="1">The sequence shown here is derived from an EMBL/GenBank/DDBJ whole genome shotgun (WGS) entry which is preliminary data.</text>
</comment>
<gene>
    <name evidence="2" type="ORF">HEB29_000083</name>
    <name evidence="1" type="ORF">Sfulv_00800</name>
</gene>
<dbReference type="EMBL" id="BLWC01000001">
    <property type="protein sequence ID" value="GFM95269.1"/>
    <property type="molecule type" value="Genomic_DNA"/>
</dbReference>
<name>A0A7J0BYF6_9ACTN</name>
<proteinExistence type="predicted"/>
<reference evidence="1 3" key="1">
    <citation type="submission" date="2020-05" db="EMBL/GenBank/DDBJ databases">
        <title>Whole genome shotgun sequence of Streptomyces fulvorobeus NBRC 15897.</title>
        <authorList>
            <person name="Komaki H."/>
            <person name="Tamura T."/>
        </authorList>
    </citation>
    <scope>NUCLEOTIDE SEQUENCE [LARGE SCALE GENOMIC DNA]</scope>
    <source>
        <strain evidence="1 3">NBRC 15897</strain>
    </source>
</reference>
<evidence type="ECO:0000313" key="4">
    <source>
        <dbReference type="Proteomes" id="UP000530403"/>
    </source>
</evidence>
<dbReference type="AlphaFoldDB" id="A0A7J0BYF6"/>
<dbReference type="RefSeq" id="WP_173310197.1">
    <property type="nucleotide sequence ID" value="NZ_BAAAUE010000008.1"/>
</dbReference>
<reference evidence="2 4" key="2">
    <citation type="submission" date="2020-07" db="EMBL/GenBank/DDBJ databases">
        <title>Sequencing the genomes of 1000 actinobacteria strains.</title>
        <authorList>
            <person name="Klenk H.-P."/>
        </authorList>
    </citation>
    <scope>NUCLEOTIDE SEQUENCE [LARGE SCALE GENOMIC DNA]</scope>
    <source>
        <strain evidence="2 4">DSM 41455</strain>
    </source>
</reference>
<evidence type="ECO:0000313" key="1">
    <source>
        <dbReference type="EMBL" id="GFM95269.1"/>
    </source>
</evidence>